<evidence type="ECO:0000259" key="7">
    <source>
        <dbReference type="Pfam" id="PF05183"/>
    </source>
</evidence>
<dbReference type="PROSITE" id="PS00687">
    <property type="entry name" value="ALDEHYDE_DEHYDR_GLU"/>
    <property type="match status" value="1"/>
</dbReference>
<dbReference type="Proteomes" id="UP000559027">
    <property type="component" value="Unassembled WGS sequence"/>
</dbReference>
<dbReference type="InterPro" id="IPR016161">
    <property type="entry name" value="Ald_DH/histidinol_DH"/>
</dbReference>
<dbReference type="OrthoDB" id="6513042at2759"/>
<dbReference type="InterPro" id="IPR016163">
    <property type="entry name" value="Ald_DH_C"/>
</dbReference>
<protein>
    <recommendedName>
        <fullName evidence="10">RNA-directed RNA polymerase</fullName>
    </recommendedName>
</protein>
<evidence type="ECO:0000313" key="9">
    <source>
        <dbReference type="Proteomes" id="UP000559027"/>
    </source>
</evidence>
<dbReference type="InterPro" id="IPR029510">
    <property type="entry name" value="Ald_DH_CS_GLU"/>
</dbReference>
<feature type="active site" evidence="3">
    <location>
        <position position="197"/>
    </location>
</feature>
<accession>A0A8H5CR36</accession>
<dbReference type="Pfam" id="PF00171">
    <property type="entry name" value="Aldedh"/>
    <property type="match status" value="1"/>
</dbReference>
<dbReference type="PANTHER" id="PTHR11699">
    <property type="entry name" value="ALDEHYDE DEHYDROGENASE-RELATED"/>
    <property type="match status" value="1"/>
</dbReference>
<evidence type="ECO:0000256" key="5">
    <source>
        <dbReference type="SAM" id="MobiDB-lite"/>
    </source>
</evidence>
<keyword evidence="9" id="KW-1185">Reference proteome</keyword>
<dbReference type="Gene3D" id="3.40.605.10">
    <property type="entry name" value="Aldehyde Dehydrogenase, Chain A, domain 1"/>
    <property type="match status" value="1"/>
</dbReference>
<dbReference type="GO" id="GO:0016620">
    <property type="term" value="F:oxidoreductase activity, acting on the aldehyde or oxo group of donors, NAD or NADP as acceptor"/>
    <property type="evidence" value="ECO:0007669"/>
    <property type="project" value="InterPro"/>
</dbReference>
<dbReference type="GO" id="GO:0003968">
    <property type="term" value="F:RNA-directed RNA polymerase activity"/>
    <property type="evidence" value="ECO:0007669"/>
    <property type="project" value="InterPro"/>
</dbReference>
<evidence type="ECO:0008006" key="10">
    <source>
        <dbReference type="Google" id="ProtNLM"/>
    </source>
</evidence>
<feature type="compositionally biased region" description="Basic residues" evidence="5">
    <location>
        <begin position="1501"/>
        <end position="1519"/>
    </location>
</feature>
<comment type="similarity">
    <text evidence="1 4">Belongs to the aldehyde dehydrogenase family.</text>
</comment>
<sequence>MGTTGKVITAIAGGSSKDVDLAVTAAGKAFKTSWGLKVPGRERGALLGKLADLIEKHAEQLAALEALNVGKHFNLAKAVDVRSTIGTIRYYAGWADKIHGKTIETNENKMAYTRHEPFGVCSMVSWKLGPALATGNTVVLKPSEITPLTALYLADLINQAGFPPGVVNVVNGYGSTLTGRRILKASAESNLKKVTLELGGKSPTIIFDDADLEQAIKWAANGIFFNMGQACTAGSRIYVQEGIYDAFLQGFTKIAQGLAQATGGPFETGVQHGPQVSSTQFDPGPYMMVSQRVMGYINSGKEEGAKVHIGGERHGDQGYFIKPTIFTGSKPDMKIMQEEIFGPVCSVVKFKTEEEVTEWANNTTYGLAANILSQNSSRAIRMAHNLEAGSIYVNSAQNGDLNVPFGGYKQSGIGRENGEYALDTDFINIMTYLKNCWKMGERETLDIALALRGKLLIRSIATPAAPSLNPNHLHYQLNDMEVFMPRIPIRYDEGEIKAFLASILHGEHFGNVQTNFVVHLHKPKKPFAQDRTGTFTVADAAVGKKFLLLYGDGSRPAYLNNQIPIYFRKSLRPPQPEIIELISRIPWVDPAEERRQGQINKTLSSSSVTLSAVQFCWGCRDGVYSIEAESTKRAKIRFDPERRELHVIVQADGFQQDLIAIRYNSICSISRHFSTFDSKYVTFLELENSPMFLRERLEPDPDTSTLAGMIALLAMENGPMYTRMSTFPPLNNPRAMPFTSGNLRLVFTSREGCDTFLSLLKAAGIPHGHTFEIPVERRHLFSLNLLNAIDRHLPTFPWCIAFQLASLLHNMTLDASELLDLIPQVKELWRIKDEIYVAKLLREFQNSASAFSFDDGEDQTSISSYFSSFNRAFEPDAPPVPFPGDGSYFQSLRVTLTPTRMFLEGPFPERSNRIIRRYDERDHESFLRVSFREENGLKYRFDRGVDGAAFSVRHVGQYLKNGLPIAGHLFNFLAYSQSALKEHSVWFVKPFYDSLRRGEVVYAGSIIESLGQFDNLAYDPELMRCPARYAARISQAFTATDGAKVAVRKIVQLNDIKTADGKYVFTDGVGTLSKDLARAIWERVKRRGRLSDFPHAYQIRFEGSKGMLSIDHTLSGTHTIGLRPSMIKFETQIGIAGEREIEIARAFDRPTPYYLNRPLIMLLEGLGIKYEVFKHFQDRAIRATQDASKSLSEAARLLETHGLGTSFRLPSIMRNIVTRLGVDSIDDDPFYTNLLKVAVYDVLRDLKHHARIPIPDAWTLVGVADIHGYLKEREVFACIKQDGKDAIYLDGPVLVSRSPCIHPGDVQLAIAIGKPPEGSCFVDEPLCNTLVFSIRGTRPLPSCLGGGDLDGDVYNIIPLEKHPEFSHIQTYQPAEYAPAPRKVLHRNSTMEDVADFVVEYINSDAVGIIATNWLIIADQSRDHIFDKDCIKLAQLHSDAVDYPKSGQAVHIRTIPRLKMQERPDWSAPETVQPGTKGYYRSQRAVGKLFNDVELDDIPSGSKRHRRRPKRSSTSRKSRTTVHDNAVATINSTLFELVQDLVEDVVDTEGPWEKSMVEDVRRIFRHYSTDLAGIAANYNLSNRIEMLSEEEVTVGTITQKTSQPRARTEQMDKVREHTDTLVKRVRLEIEGDENRTLEDYLGYAWLSWRLSFEETDGGNFGAKSFGWVALGAIFEALKQFEHDTLELRSGRATMG</sequence>
<comment type="caution">
    <text evidence="8">The sequence shown here is derived from an EMBL/GenBank/DDBJ whole genome shotgun (WGS) entry which is preliminary data.</text>
</comment>
<name>A0A8H5CR36_9AGAR</name>
<evidence type="ECO:0000313" key="8">
    <source>
        <dbReference type="EMBL" id="KAF5346461.1"/>
    </source>
</evidence>
<evidence type="ECO:0000256" key="1">
    <source>
        <dbReference type="ARBA" id="ARBA00009986"/>
    </source>
</evidence>
<dbReference type="InterPro" id="IPR015590">
    <property type="entry name" value="Aldehyde_DH_dom"/>
</dbReference>
<feature type="domain" description="RDRP core" evidence="7">
    <location>
        <begin position="896"/>
        <end position="1492"/>
    </location>
</feature>
<dbReference type="FunFam" id="3.40.309.10:FF:000012">
    <property type="entry name" value="Betaine aldehyde dehydrogenase"/>
    <property type="match status" value="1"/>
</dbReference>
<gene>
    <name evidence="8" type="ORF">D9756_010075</name>
</gene>
<evidence type="ECO:0000256" key="4">
    <source>
        <dbReference type="RuleBase" id="RU003345"/>
    </source>
</evidence>
<dbReference type="InterPro" id="IPR016160">
    <property type="entry name" value="Ald_DH_CS_CYS"/>
</dbReference>
<feature type="domain" description="Aldehyde dehydrogenase" evidence="6">
    <location>
        <begin position="4"/>
        <end position="423"/>
    </location>
</feature>
<organism evidence="8 9">
    <name type="scientific">Leucocoprinus leucothites</name>
    <dbReference type="NCBI Taxonomy" id="201217"/>
    <lineage>
        <taxon>Eukaryota</taxon>
        <taxon>Fungi</taxon>
        <taxon>Dikarya</taxon>
        <taxon>Basidiomycota</taxon>
        <taxon>Agaricomycotina</taxon>
        <taxon>Agaricomycetes</taxon>
        <taxon>Agaricomycetidae</taxon>
        <taxon>Agaricales</taxon>
        <taxon>Agaricineae</taxon>
        <taxon>Agaricaceae</taxon>
        <taxon>Leucocoprinus</taxon>
    </lineage>
</organism>
<dbReference type="SUPFAM" id="SSF53720">
    <property type="entry name" value="ALDH-like"/>
    <property type="match status" value="1"/>
</dbReference>
<keyword evidence="2 4" id="KW-0560">Oxidoreductase</keyword>
<dbReference type="Pfam" id="PF05183">
    <property type="entry name" value="RdRP"/>
    <property type="match status" value="1"/>
</dbReference>
<feature type="region of interest" description="Disordered" evidence="5">
    <location>
        <begin position="1495"/>
        <end position="1523"/>
    </location>
</feature>
<evidence type="ECO:0000256" key="2">
    <source>
        <dbReference type="ARBA" id="ARBA00023002"/>
    </source>
</evidence>
<evidence type="ECO:0000256" key="3">
    <source>
        <dbReference type="PROSITE-ProRule" id="PRU10007"/>
    </source>
</evidence>
<proteinExistence type="inferred from homology"/>
<dbReference type="FunFam" id="3.40.605.10:FF:000050">
    <property type="entry name" value="Aldehyde dehydrogenase, mitochondrial"/>
    <property type="match status" value="1"/>
</dbReference>
<reference evidence="8 9" key="1">
    <citation type="journal article" date="2020" name="ISME J.">
        <title>Uncovering the hidden diversity of litter-decomposition mechanisms in mushroom-forming fungi.</title>
        <authorList>
            <person name="Floudas D."/>
            <person name="Bentzer J."/>
            <person name="Ahren D."/>
            <person name="Johansson T."/>
            <person name="Persson P."/>
            <person name="Tunlid A."/>
        </authorList>
    </citation>
    <scope>NUCLEOTIDE SEQUENCE [LARGE SCALE GENOMIC DNA]</scope>
    <source>
        <strain evidence="8 9">CBS 146.42</strain>
    </source>
</reference>
<dbReference type="InterPro" id="IPR057596">
    <property type="entry name" value="RDRP_core"/>
</dbReference>
<dbReference type="Gene3D" id="3.40.309.10">
    <property type="entry name" value="Aldehyde Dehydrogenase, Chain A, domain 2"/>
    <property type="match status" value="1"/>
</dbReference>
<dbReference type="InterPro" id="IPR016162">
    <property type="entry name" value="Ald_DH_N"/>
</dbReference>
<dbReference type="EMBL" id="JAACJO010000031">
    <property type="protein sequence ID" value="KAF5346461.1"/>
    <property type="molecule type" value="Genomic_DNA"/>
</dbReference>
<evidence type="ECO:0000259" key="6">
    <source>
        <dbReference type="Pfam" id="PF00171"/>
    </source>
</evidence>
<dbReference type="PROSITE" id="PS00070">
    <property type="entry name" value="ALDEHYDE_DEHYDR_CYS"/>
    <property type="match status" value="1"/>
</dbReference>